<dbReference type="Proteomes" id="UP000480684">
    <property type="component" value="Unassembled WGS sequence"/>
</dbReference>
<keyword evidence="2" id="KW-1185">Reference proteome</keyword>
<comment type="caution">
    <text evidence="1">The sequence shown here is derived from an EMBL/GenBank/DDBJ whole genome shotgun (WGS) entry which is preliminary data.</text>
</comment>
<proteinExistence type="predicted"/>
<dbReference type="AlphaFoldDB" id="A0A7C9V019"/>
<organism evidence="1 2">
    <name type="scientific">Magnetospirillum aberrantis SpK</name>
    <dbReference type="NCBI Taxonomy" id="908842"/>
    <lineage>
        <taxon>Bacteria</taxon>
        <taxon>Pseudomonadati</taxon>
        <taxon>Pseudomonadota</taxon>
        <taxon>Alphaproteobacteria</taxon>
        <taxon>Rhodospirillales</taxon>
        <taxon>Rhodospirillaceae</taxon>
        <taxon>Magnetospirillum</taxon>
    </lineage>
</organism>
<name>A0A7C9V019_9PROT</name>
<reference evidence="1 2" key="1">
    <citation type="submission" date="2020-02" db="EMBL/GenBank/DDBJ databases">
        <authorList>
            <person name="Dziuba M."/>
            <person name="Kuznetsov B."/>
            <person name="Mardanov A."/>
            <person name="Ravin N."/>
            <person name="Grouzdev D."/>
        </authorList>
    </citation>
    <scope>NUCLEOTIDE SEQUENCE [LARGE SCALE GENOMIC DNA]</scope>
    <source>
        <strain evidence="1 2">SpK</strain>
    </source>
</reference>
<gene>
    <name evidence="1" type="ORF">G4223_12615</name>
</gene>
<dbReference type="RefSeq" id="WP_163680091.1">
    <property type="nucleotide sequence ID" value="NZ_JAAIYP010000038.1"/>
</dbReference>
<accession>A0A7C9V019</accession>
<evidence type="ECO:0000313" key="2">
    <source>
        <dbReference type="Proteomes" id="UP000480684"/>
    </source>
</evidence>
<sequence>MAHHFGIDHRGVTAMPRKPPCFVPPLPDILRTLTETLRPQRSPEACFAETDSYVVMLIRKDLGGGQGEYRFWYLRPENVTDGVGVTAMRVGQCGENRRGQLPAGKSWHPDFLHDGVWVMGDAELHAYWNRHECNPANTGKTRDQPFWGEGWDQVCPYVAPSSDVGSH</sequence>
<protein>
    <submittedName>
        <fullName evidence="1">Uncharacterized protein</fullName>
    </submittedName>
</protein>
<dbReference type="EMBL" id="JAAIYP010000038">
    <property type="protein sequence ID" value="NFV80953.1"/>
    <property type="molecule type" value="Genomic_DNA"/>
</dbReference>
<evidence type="ECO:0000313" key="1">
    <source>
        <dbReference type="EMBL" id="NFV80953.1"/>
    </source>
</evidence>